<evidence type="ECO:0000313" key="11">
    <source>
        <dbReference type="Proteomes" id="UP000256964"/>
    </source>
</evidence>
<keyword evidence="6" id="KW-0539">Nucleus</keyword>
<comment type="subcellular location">
    <subcellularLocation>
        <location evidence="1">Nucleus</location>
        <location evidence="1">Nucleoplasm</location>
    </subcellularLocation>
</comment>
<dbReference type="SUPFAM" id="SSF52833">
    <property type="entry name" value="Thioredoxin-like"/>
    <property type="match status" value="1"/>
</dbReference>
<dbReference type="InterPro" id="IPR006568">
    <property type="entry name" value="PSP_pro-rich"/>
</dbReference>
<feature type="region of interest" description="Disordered" evidence="8">
    <location>
        <begin position="260"/>
        <end position="291"/>
    </location>
</feature>
<dbReference type="Pfam" id="PF05768">
    <property type="entry name" value="Glrx-like"/>
    <property type="match status" value="1"/>
</dbReference>
<evidence type="ECO:0000256" key="4">
    <source>
        <dbReference type="ARBA" id="ARBA00022771"/>
    </source>
</evidence>
<dbReference type="EMBL" id="KZ857422">
    <property type="protein sequence ID" value="RDX47011.1"/>
    <property type="molecule type" value="Genomic_DNA"/>
</dbReference>
<evidence type="ECO:0000256" key="1">
    <source>
        <dbReference type="ARBA" id="ARBA00004642"/>
    </source>
</evidence>
<dbReference type="PROSITE" id="PS50158">
    <property type="entry name" value="ZF_CCHC"/>
    <property type="match status" value="1"/>
</dbReference>
<feature type="region of interest" description="Disordered" evidence="8">
    <location>
        <begin position="341"/>
        <end position="427"/>
    </location>
</feature>
<feature type="compositionally biased region" description="Pro residues" evidence="8">
    <location>
        <begin position="378"/>
        <end position="409"/>
    </location>
</feature>
<evidence type="ECO:0000256" key="2">
    <source>
        <dbReference type="ARBA" id="ARBA00007497"/>
    </source>
</evidence>
<feature type="compositionally biased region" description="Pro residues" evidence="8">
    <location>
        <begin position="349"/>
        <end position="359"/>
    </location>
</feature>
<sequence length="427" mass="47473">MAIRGFGRIARLTLFSGPNCSLCDTAKAELAKVRQQRAFDLETINIQDKGQERWKKKYVYWIPALHIEGKEVAKGRWDAQTTGLAGASEFIDCSPPGAPLYVRVDEDVLGDQSPEEDSDVRRCFNCGSPEHAVSDCLETFDRALVSLSRQLFNFYRGESSGPFQRFHEVAEWRKRRLQWLDESEPGQVKGPLLREALGLSEGDIGERVEWLPRMARWGYPPGWVGVRDPRERVWERIADLRDNSRDEDVEFSIHTDDGHELCLLPGNNSEAGTDDSTSSDSEGHHNSAASPSRWANYPGTYFLSSRLPVHKGSSLPAITQDTPRPVSSTYTADRQRLWETILASSDGPPSRPVPIPPWRLPGAFGPETLTVHAWNSYEPPPPPPSSPPPPPPSSPPPLPPPCSPPPRIPESPTVDLSDTEGDMDLSD</sequence>
<evidence type="ECO:0000256" key="7">
    <source>
        <dbReference type="PROSITE-ProRule" id="PRU00047"/>
    </source>
</evidence>
<dbReference type="PANTHER" id="PTHR13316:SF0">
    <property type="entry name" value="ZINC FINGER CCHC DOMAIN-CONTAINING PROTEIN 8"/>
    <property type="match status" value="1"/>
</dbReference>
<dbReference type="InterPro" id="IPR036249">
    <property type="entry name" value="Thioredoxin-like_sf"/>
</dbReference>
<keyword evidence="11" id="KW-1185">Reference proteome</keyword>
<dbReference type="Proteomes" id="UP000256964">
    <property type="component" value="Unassembled WGS sequence"/>
</dbReference>
<dbReference type="AlphaFoldDB" id="A0A371D3B8"/>
<evidence type="ECO:0000256" key="5">
    <source>
        <dbReference type="ARBA" id="ARBA00022833"/>
    </source>
</evidence>
<keyword evidence="3" id="KW-0479">Metal-binding</keyword>
<evidence type="ECO:0000313" key="10">
    <source>
        <dbReference type="EMBL" id="RDX47011.1"/>
    </source>
</evidence>
<dbReference type="PANTHER" id="PTHR13316">
    <property type="entry name" value="ZINC FINGER, CCHC DOMAIN CONTAINING 8"/>
    <property type="match status" value="1"/>
</dbReference>
<dbReference type="GO" id="GO:0008270">
    <property type="term" value="F:zinc ion binding"/>
    <property type="evidence" value="ECO:0007669"/>
    <property type="project" value="UniProtKB-KW"/>
</dbReference>
<reference evidence="10 11" key="1">
    <citation type="journal article" date="2018" name="Biotechnol. Biofuels">
        <title>Integrative visual omics of the white-rot fungus Polyporus brumalis exposes the biotechnological potential of its oxidative enzymes for delignifying raw plant biomass.</title>
        <authorList>
            <person name="Miyauchi S."/>
            <person name="Rancon A."/>
            <person name="Drula E."/>
            <person name="Hage H."/>
            <person name="Chaduli D."/>
            <person name="Favel A."/>
            <person name="Grisel S."/>
            <person name="Henrissat B."/>
            <person name="Herpoel-Gimbert I."/>
            <person name="Ruiz-Duenas F.J."/>
            <person name="Chevret D."/>
            <person name="Hainaut M."/>
            <person name="Lin J."/>
            <person name="Wang M."/>
            <person name="Pangilinan J."/>
            <person name="Lipzen A."/>
            <person name="Lesage-Meessen L."/>
            <person name="Navarro D."/>
            <person name="Riley R."/>
            <person name="Grigoriev I.V."/>
            <person name="Zhou S."/>
            <person name="Raouche S."/>
            <person name="Rosso M.N."/>
        </authorList>
    </citation>
    <scope>NUCLEOTIDE SEQUENCE [LARGE SCALE GENOMIC DNA]</scope>
    <source>
        <strain evidence="10 11">BRFM 1820</strain>
    </source>
</reference>
<feature type="compositionally biased region" description="Acidic residues" evidence="8">
    <location>
        <begin position="417"/>
        <end position="427"/>
    </location>
</feature>
<accession>A0A371D3B8</accession>
<dbReference type="InterPro" id="IPR008554">
    <property type="entry name" value="Glutaredoxin-like"/>
</dbReference>
<dbReference type="InterPro" id="IPR052115">
    <property type="entry name" value="NEXT_complex_subunit_ZCCHC8"/>
</dbReference>
<dbReference type="GO" id="GO:0005654">
    <property type="term" value="C:nucleoplasm"/>
    <property type="evidence" value="ECO:0007669"/>
    <property type="project" value="UniProtKB-SubCell"/>
</dbReference>
<keyword evidence="4 7" id="KW-0863">Zinc-finger</keyword>
<dbReference type="InterPro" id="IPR001878">
    <property type="entry name" value="Znf_CCHC"/>
</dbReference>
<dbReference type="STRING" id="139420.A0A371D3B8"/>
<evidence type="ECO:0000256" key="6">
    <source>
        <dbReference type="ARBA" id="ARBA00023242"/>
    </source>
</evidence>
<dbReference type="Pfam" id="PF04046">
    <property type="entry name" value="PSP"/>
    <property type="match status" value="1"/>
</dbReference>
<feature type="domain" description="CCHC-type" evidence="9">
    <location>
        <begin position="121"/>
        <end position="136"/>
    </location>
</feature>
<evidence type="ECO:0000256" key="3">
    <source>
        <dbReference type="ARBA" id="ARBA00022723"/>
    </source>
</evidence>
<proteinExistence type="inferred from homology"/>
<organism evidence="10 11">
    <name type="scientific">Lentinus brumalis</name>
    <dbReference type="NCBI Taxonomy" id="2498619"/>
    <lineage>
        <taxon>Eukaryota</taxon>
        <taxon>Fungi</taxon>
        <taxon>Dikarya</taxon>
        <taxon>Basidiomycota</taxon>
        <taxon>Agaricomycotina</taxon>
        <taxon>Agaricomycetes</taxon>
        <taxon>Polyporales</taxon>
        <taxon>Polyporaceae</taxon>
        <taxon>Lentinus</taxon>
    </lineage>
</organism>
<comment type="similarity">
    <text evidence="2">Belongs to the ZCCHC8 family.</text>
</comment>
<dbReference type="Gene3D" id="3.40.30.10">
    <property type="entry name" value="Glutaredoxin"/>
    <property type="match status" value="1"/>
</dbReference>
<evidence type="ECO:0000256" key="8">
    <source>
        <dbReference type="SAM" id="MobiDB-lite"/>
    </source>
</evidence>
<keyword evidence="5" id="KW-0862">Zinc</keyword>
<evidence type="ECO:0000259" key="9">
    <source>
        <dbReference type="PROSITE" id="PS50158"/>
    </source>
</evidence>
<dbReference type="GO" id="GO:0003723">
    <property type="term" value="F:RNA binding"/>
    <property type="evidence" value="ECO:0007669"/>
    <property type="project" value="TreeGrafter"/>
</dbReference>
<name>A0A371D3B8_9APHY</name>
<dbReference type="OrthoDB" id="429967at2759"/>
<protein>
    <recommendedName>
        <fullName evidence="9">CCHC-type domain-containing protein</fullName>
    </recommendedName>
</protein>
<gene>
    <name evidence="10" type="ORF">OH76DRAFT_1473178</name>
</gene>
<dbReference type="GO" id="GO:0071013">
    <property type="term" value="C:catalytic step 2 spliceosome"/>
    <property type="evidence" value="ECO:0007669"/>
    <property type="project" value="TreeGrafter"/>
</dbReference>